<reference evidence="2" key="1">
    <citation type="submission" date="2018-11" db="EMBL/GenBank/DDBJ databases">
        <authorList>
            <consortium name="Pathogen Informatics"/>
        </authorList>
    </citation>
    <scope>NUCLEOTIDE SEQUENCE</scope>
</reference>
<dbReference type="GO" id="GO:0031468">
    <property type="term" value="P:nuclear membrane reassembly"/>
    <property type="evidence" value="ECO:0007669"/>
    <property type="project" value="TreeGrafter"/>
</dbReference>
<dbReference type="Proteomes" id="UP000784294">
    <property type="component" value="Unassembled WGS sequence"/>
</dbReference>
<dbReference type="GO" id="GO:0007030">
    <property type="term" value="P:Golgi organization"/>
    <property type="evidence" value="ECO:0007669"/>
    <property type="project" value="TreeGrafter"/>
</dbReference>
<feature type="compositionally biased region" description="Polar residues" evidence="1">
    <location>
        <begin position="50"/>
        <end position="61"/>
    </location>
</feature>
<dbReference type="AlphaFoldDB" id="A0A448WEN7"/>
<dbReference type="GO" id="GO:0061025">
    <property type="term" value="P:membrane fusion"/>
    <property type="evidence" value="ECO:0007669"/>
    <property type="project" value="TreeGrafter"/>
</dbReference>
<dbReference type="PANTHER" id="PTHR23333:SF20">
    <property type="entry name" value="NSFL1 COFACTOR P47"/>
    <property type="match status" value="1"/>
</dbReference>
<dbReference type="GO" id="GO:0000045">
    <property type="term" value="P:autophagosome assembly"/>
    <property type="evidence" value="ECO:0007669"/>
    <property type="project" value="TreeGrafter"/>
</dbReference>
<dbReference type="SUPFAM" id="SSF102848">
    <property type="entry name" value="NSFL1 (p97 ATPase) cofactor p47, SEP domain"/>
    <property type="match status" value="1"/>
</dbReference>
<feature type="region of interest" description="Disordered" evidence="1">
    <location>
        <begin position="49"/>
        <end position="103"/>
    </location>
</feature>
<feature type="compositionally biased region" description="Polar residues" evidence="1">
    <location>
        <begin position="86"/>
        <end position="96"/>
    </location>
</feature>
<protein>
    <submittedName>
        <fullName evidence="2">Uncharacterized protein</fullName>
    </submittedName>
</protein>
<evidence type="ECO:0000313" key="3">
    <source>
        <dbReference type="Proteomes" id="UP000784294"/>
    </source>
</evidence>
<organism evidence="2 3">
    <name type="scientific">Protopolystoma xenopodis</name>
    <dbReference type="NCBI Taxonomy" id="117903"/>
    <lineage>
        <taxon>Eukaryota</taxon>
        <taxon>Metazoa</taxon>
        <taxon>Spiralia</taxon>
        <taxon>Lophotrochozoa</taxon>
        <taxon>Platyhelminthes</taxon>
        <taxon>Monogenea</taxon>
        <taxon>Polyopisthocotylea</taxon>
        <taxon>Polystomatidea</taxon>
        <taxon>Polystomatidae</taxon>
        <taxon>Protopolystoma</taxon>
    </lineage>
</organism>
<dbReference type="GO" id="GO:0043130">
    <property type="term" value="F:ubiquitin binding"/>
    <property type="evidence" value="ECO:0007669"/>
    <property type="project" value="TreeGrafter"/>
</dbReference>
<proteinExistence type="predicted"/>
<dbReference type="GO" id="GO:0043161">
    <property type="term" value="P:proteasome-mediated ubiquitin-dependent protein catabolic process"/>
    <property type="evidence" value="ECO:0007669"/>
    <property type="project" value="TreeGrafter"/>
</dbReference>
<evidence type="ECO:0000313" key="2">
    <source>
        <dbReference type="EMBL" id="VEL09918.1"/>
    </source>
</evidence>
<dbReference type="InterPro" id="IPR036241">
    <property type="entry name" value="NSFL1C_SEP_dom_sf"/>
</dbReference>
<keyword evidence="3" id="KW-1185">Reference proteome</keyword>
<dbReference type="OrthoDB" id="6258399at2759"/>
<dbReference type="PANTHER" id="PTHR23333">
    <property type="entry name" value="UBX DOMAIN CONTAINING PROTEIN"/>
    <property type="match status" value="1"/>
</dbReference>
<name>A0A448WEN7_9PLAT</name>
<dbReference type="Gene3D" id="3.10.20.90">
    <property type="entry name" value="Phosphatidylinositol 3-kinase Catalytic Subunit, Chain A, domain 1"/>
    <property type="match status" value="1"/>
</dbReference>
<sequence>MIRRTQGRIDLMLEDHHHEAWHAPPLPKLKPFSGTGQLLGCPVPRLVIGSSDNAAEPSSISDPVIRPKTQEENGDSALPTSPVEVDSSQPVTQLQIRLTDGTK</sequence>
<dbReference type="GO" id="GO:0005829">
    <property type="term" value="C:cytosol"/>
    <property type="evidence" value="ECO:0007669"/>
    <property type="project" value="TreeGrafter"/>
</dbReference>
<accession>A0A448WEN7</accession>
<dbReference type="GO" id="GO:0005634">
    <property type="term" value="C:nucleus"/>
    <property type="evidence" value="ECO:0007669"/>
    <property type="project" value="TreeGrafter"/>
</dbReference>
<evidence type="ECO:0000256" key="1">
    <source>
        <dbReference type="SAM" id="MobiDB-lite"/>
    </source>
</evidence>
<gene>
    <name evidence="2" type="ORF">PXEA_LOCUS3358</name>
</gene>
<dbReference type="EMBL" id="CAAALY010007584">
    <property type="protein sequence ID" value="VEL09918.1"/>
    <property type="molecule type" value="Genomic_DNA"/>
</dbReference>
<comment type="caution">
    <text evidence="2">The sequence shown here is derived from an EMBL/GenBank/DDBJ whole genome shotgun (WGS) entry which is preliminary data.</text>
</comment>